<reference evidence="4 5" key="1">
    <citation type="submission" date="2018-03" db="EMBL/GenBank/DDBJ databases">
        <title>Genomic Encyclopedia of Archaeal and Bacterial Type Strains, Phase II (KMG-II): from individual species to whole genera.</title>
        <authorList>
            <person name="Goeker M."/>
        </authorList>
    </citation>
    <scope>NUCLEOTIDE SEQUENCE [LARGE SCALE GENOMIC DNA]</scope>
    <source>
        <strain evidence="4 5">DSM 27929</strain>
    </source>
</reference>
<gene>
    <name evidence="4" type="ORF">CLW00_11712</name>
</gene>
<evidence type="ECO:0000259" key="2">
    <source>
        <dbReference type="PROSITE" id="PS50110"/>
    </source>
</evidence>
<dbReference type="PROSITE" id="PS50930">
    <property type="entry name" value="HTH_LYTTR"/>
    <property type="match status" value="1"/>
</dbReference>
<dbReference type="PROSITE" id="PS50110">
    <property type="entry name" value="RESPONSE_REGULATORY"/>
    <property type="match status" value="1"/>
</dbReference>
<keyword evidence="5" id="KW-1185">Reference proteome</keyword>
<dbReference type="GO" id="GO:0003677">
    <property type="term" value="F:DNA binding"/>
    <property type="evidence" value="ECO:0007669"/>
    <property type="project" value="InterPro"/>
</dbReference>
<dbReference type="InterPro" id="IPR001789">
    <property type="entry name" value="Sig_transdc_resp-reg_receiver"/>
</dbReference>
<dbReference type="SUPFAM" id="SSF52172">
    <property type="entry name" value="CheY-like"/>
    <property type="match status" value="1"/>
</dbReference>
<keyword evidence="1" id="KW-0597">Phosphoprotein</keyword>
<dbReference type="Pfam" id="PF00072">
    <property type="entry name" value="Response_reg"/>
    <property type="match status" value="1"/>
</dbReference>
<evidence type="ECO:0000259" key="3">
    <source>
        <dbReference type="PROSITE" id="PS50930"/>
    </source>
</evidence>
<dbReference type="PANTHER" id="PTHR37299">
    <property type="entry name" value="TRANSCRIPTIONAL REGULATOR-RELATED"/>
    <property type="match status" value="1"/>
</dbReference>
<dbReference type="Gene3D" id="2.40.50.1020">
    <property type="entry name" value="LytTr DNA-binding domain"/>
    <property type="match status" value="1"/>
</dbReference>
<dbReference type="SMART" id="SM00850">
    <property type="entry name" value="LytTR"/>
    <property type="match status" value="1"/>
</dbReference>
<feature type="domain" description="HTH LytTR-type" evidence="3">
    <location>
        <begin position="147"/>
        <end position="241"/>
    </location>
</feature>
<evidence type="ECO:0000313" key="4">
    <source>
        <dbReference type="EMBL" id="PRY84735.1"/>
    </source>
</evidence>
<comment type="caution">
    <text evidence="4">The sequence shown here is derived from an EMBL/GenBank/DDBJ whole genome shotgun (WGS) entry which is preliminary data.</text>
</comment>
<name>A0A2T0WDJ2_9BACT</name>
<dbReference type="GO" id="GO:0000156">
    <property type="term" value="F:phosphorelay response regulator activity"/>
    <property type="evidence" value="ECO:0007669"/>
    <property type="project" value="InterPro"/>
</dbReference>
<evidence type="ECO:0000256" key="1">
    <source>
        <dbReference type="PROSITE-ProRule" id="PRU00169"/>
    </source>
</evidence>
<feature type="modified residue" description="4-aspartylphosphate" evidence="1">
    <location>
        <position position="54"/>
    </location>
</feature>
<evidence type="ECO:0000313" key="5">
    <source>
        <dbReference type="Proteomes" id="UP000238157"/>
    </source>
</evidence>
<dbReference type="AlphaFoldDB" id="A0A2T0WDJ2"/>
<dbReference type="OrthoDB" id="1646880at2"/>
<dbReference type="PANTHER" id="PTHR37299:SF1">
    <property type="entry name" value="STAGE 0 SPORULATION PROTEIN A HOMOLOG"/>
    <property type="match status" value="1"/>
</dbReference>
<dbReference type="Gene3D" id="3.40.50.2300">
    <property type="match status" value="1"/>
</dbReference>
<dbReference type="Proteomes" id="UP000238157">
    <property type="component" value="Unassembled WGS sequence"/>
</dbReference>
<dbReference type="InterPro" id="IPR046947">
    <property type="entry name" value="LytR-like"/>
</dbReference>
<dbReference type="SMART" id="SM00448">
    <property type="entry name" value="REC"/>
    <property type="match status" value="1"/>
</dbReference>
<dbReference type="InterPro" id="IPR011006">
    <property type="entry name" value="CheY-like_superfamily"/>
</dbReference>
<organism evidence="4 5">
    <name type="scientific">Mongoliibacter ruber</name>
    <dbReference type="NCBI Taxonomy" id="1750599"/>
    <lineage>
        <taxon>Bacteria</taxon>
        <taxon>Pseudomonadati</taxon>
        <taxon>Bacteroidota</taxon>
        <taxon>Cytophagia</taxon>
        <taxon>Cytophagales</taxon>
        <taxon>Cyclobacteriaceae</taxon>
        <taxon>Mongoliibacter</taxon>
    </lineage>
</organism>
<sequence>MNIAIVDDEKHCIESLEMDLETLELGHHIIFKTSKPMEALLELPKLKVDILFLDVEMPLLNGFELLDQLDKIDFDVIFTTAYSEYALQAFKNKAFNFLLKPVDIDELKDVLEDWKKEQQKRSYLLDETAVKDLLSKIKNEGFVKSKIAIPTVNGFEFLKTEDILYCQSENNYTKIFLQTGESKLISKTLKDVEKTLCNYLFLRIHQSYLINPKYLKQYNKTDGGYVIMDNGNSLPVSKQKRHLLIEFYDIISRN</sequence>
<dbReference type="RefSeq" id="WP_106135390.1">
    <property type="nucleotide sequence ID" value="NZ_PVTR01000017.1"/>
</dbReference>
<dbReference type="Pfam" id="PF04397">
    <property type="entry name" value="LytTR"/>
    <property type="match status" value="1"/>
</dbReference>
<feature type="domain" description="Response regulatory" evidence="2">
    <location>
        <begin position="2"/>
        <end position="115"/>
    </location>
</feature>
<protein>
    <submittedName>
        <fullName evidence="4">Two-component system LytT family response regulator</fullName>
    </submittedName>
</protein>
<dbReference type="EMBL" id="PVTR01000017">
    <property type="protein sequence ID" value="PRY84735.1"/>
    <property type="molecule type" value="Genomic_DNA"/>
</dbReference>
<dbReference type="InterPro" id="IPR007492">
    <property type="entry name" value="LytTR_DNA-bd_dom"/>
</dbReference>
<accession>A0A2T0WDJ2</accession>
<proteinExistence type="predicted"/>